<feature type="binding site" evidence="7">
    <location>
        <position position="211"/>
    </location>
    <ligand>
        <name>Mg(2+)</name>
        <dbReference type="ChEBI" id="CHEBI:18420"/>
    </ligand>
</feature>
<dbReference type="Pfam" id="PF00953">
    <property type="entry name" value="Glycos_transf_4"/>
    <property type="match status" value="1"/>
</dbReference>
<dbReference type="GO" id="GO:0046872">
    <property type="term" value="F:metal ion binding"/>
    <property type="evidence" value="ECO:0007669"/>
    <property type="project" value="UniProtKB-KW"/>
</dbReference>
<feature type="binding site" evidence="7">
    <location>
        <position position="152"/>
    </location>
    <ligand>
        <name>Mg(2+)</name>
        <dbReference type="ChEBI" id="CHEBI:18420"/>
    </ligand>
</feature>
<keyword evidence="10" id="KW-1185">Reference proteome</keyword>
<keyword evidence="7" id="KW-0479">Metal-binding</keyword>
<feature type="transmembrane region" description="Helical" evidence="8">
    <location>
        <begin position="317"/>
        <end position="338"/>
    </location>
</feature>
<evidence type="ECO:0000256" key="2">
    <source>
        <dbReference type="ARBA" id="ARBA00022475"/>
    </source>
</evidence>
<feature type="transmembrane region" description="Helical" evidence="8">
    <location>
        <begin position="72"/>
        <end position="89"/>
    </location>
</feature>
<proteinExistence type="predicted"/>
<comment type="cofactor">
    <cofactor evidence="7">
        <name>Mg(2+)</name>
        <dbReference type="ChEBI" id="CHEBI:18420"/>
    </cofactor>
</comment>
<evidence type="ECO:0000256" key="5">
    <source>
        <dbReference type="ARBA" id="ARBA00022989"/>
    </source>
</evidence>
<comment type="caution">
    <text evidence="9">The sequence shown here is derived from an EMBL/GenBank/DDBJ whole genome shotgun (WGS) entry which is preliminary data.</text>
</comment>
<evidence type="ECO:0000256" key="7">
    <source>
        <dbReference type="PIRSR" id="PIRSR600715-1"/>
    </source>
</evidence>
<keyword evidence="2" id="KW-1003">Cell membrane</keyword>
<dbReference type="eggNOG" id="COG0472">
    <property type="taxonomic scope" value="Bacteria"/>
</dbReference>
<evidence type="ECO:0000256" key="6">
    <source>
        <dbReference type="ARBA" id="ARBA00023136"/>
    </source>
</evidence>
<dbReference type="InterPro" id="IPR000715">
    <property type="entry name" value="Glycosyl_transferase_4"/>
</dbReference>
<dbReference type="GO" id="GO:0009103">
    <property type="term" value="P:lipopolysaccharide biosynthetic process"/>
    <property type="evidence" value="ECO:0007669"/>
    <property type="project" value="TreeGrafter"/>
</dbReference>
<feature type="transmembrane region" description="Helical" evidence="8">
    <location>
        <begin position="184"/>
        <end position="201"/>
    </location>
</feature>
<dbReference type="GO" id="GO:0016757">
    <property type="term" value="F:glycosyltransferase activity"/>
    <property type="evidence" value="ECO:0007669"/>
    <property type="project" value="UniProtKB-KW"/>
</dbReference>
<evidence type="ECO:0000256" key="1">
    <source>
        <dbReference type="ARBA" id="ARBA00004651"/>
    </source>
</evidence>
<feature type="transmembrane region" description="Helical" evidence="8">
    <location>
        <begin position="207"/>
        <end position="229"/>
    </location>
</feature>
<feature type="transmembrane region" description="Helical" evidence="8">
    <location>
        <begin position="101"/>
        <end position="119"/>
    </location>
</feature>
<dbReference type="PANTHER" id="PTHR22926">
    <property type="entry name" value="PHOSPHO-N-ACETYLMURAMOYL-PENTAPEPTIDE-TRANSFERASE"/>
    <property type="match status" value="1"/>
</dbReference>
<sequence>MTLFLTFVTSLIITYLSIPSIIKVADEKHLYDLPSEIKTSHSTGIPTLGGIAIFGGTLITSTFFIDFDTIPRFNYILCAMTLLFFTGVKDDVIPLTPSKKFIAQVISAGILVFKANIRLTSLYGLFGIQALPYWISISISLFTIIVIINAFNLIDGINGLTGGVGIIVGLTFAFFFYQIQETGWVVFILALCGSLMAFLKFNFANKIFMGDTGSLLVGCISVVLCISFIEHPEVQKKYSNSFTPVFAFCILIIPLFDTLRVFTIRIFNKKSPFQGDRKHLHHILVDGGLTHWQASFIMYLANLSIILLAYSLKHISALFLLFGVLALCTVLSFLLVSFHKPKSKSSNINKPQAIEH</sequence>
<dbReference type="Proteomes" id="UP000004095">
    <property type="component" value="Unassembled WGS sequence"/>
</dbReference>
<evidence type="ECO:0000256" key="8">
    <source>
        <dbReference type="SAM" id="Phobius"/>
    </source>
</evidence>
<dbReference type="RefSeq" id="WP_004155495.1">
    <property type="nucleotide sequence ID" value="NZ_AAWS01000009.1"/>
</dbReference>
<evidence type="ECO:0000256" key="4">
    <source>
        <dbReference type="ARBA" id="ARBA00022692"/>
    </source>
</evidence>
<keyword evidence="3 9" id="KW-0808">Transferase</keyword>
<accession>A1ZI78</accession>
<comment type="subcellular location">
    <subcellularLocation>
        <location evidence="1">Cell membrane</location>
        <topology evidence="1">Multi-pass membrane protein</topology>
    </subcellularLocation>
</comment>
<gene>
    <name evidence="9" type="ORF">M23134_05618</name>
</gene>
<dbReference type="GO" id="GO:0044038">
    <property type="term" value="P:cell wall macromolecule biosynthetic process"/>
    <property type="evidence" value="ECO:0007669"/>
    <property type="project" value="TreeGrafter"/>
</dbReference>
<dbReference type="AlphaFoldDB" id="A1ZI78"/>
<dbReference type="GO" id="GO:0016780">
    <property type="term" value="F:phosphotransferase activity, for other substituted phosphate groups"/>
    <property type="evidence" value="ECO:0007669"/>
    <property type="project" value="InterPro"/>
</dbReference>
<feature type="transmembrane region" description="Helical" evidence="8">
    <location>
        <begin position="241"/>
        <end position="262"/>
    </location>
</feature>
<dbReference type="GO" id="GO:0071555">
    <property type="term" value="P:cell wall organization"/>
    <property type="evidence" value="ECO:0007669"/>
    <property type="project" value="TreeGrafter"/>
</dbReference>
<dbReference type="PANTHER" id="PTHR22926:SF3">
    <property type="entry name" value="UNDECAPRENYL-PHOSPHATE ALPHA-N-ACETYLGLUCOSAMINYL 1-PHOSPHATE TRANSFERASE"/>
    <property type="match status" value="1"/>
</dbReference>
<name>A1ZI78_MICM2</name>
<keyword evidence="9" id="KW-0328">Glycosyltransferase</keyword>
<keyword evidence="5 8" id="KW-1133">Transmembrane helix</keyword>
<feature type="transmembrane region" description="Helical" evidence="8">
    <location>
        <begin position="131"/>
        <end position="151"/>
    </location>
</feature>
<feature type="transmembrane region" description="Helical" evidence="8">
    <location>
        <begin position="43"/>
        <end position="65"/>
    </location>
</feature>
<feature type="transmembrane region" description="Helical" evidence="8">
    <location>
        <begin position="292"/>
        <end position="310"/>
    </location>
</feature>
<reference evidence="9 10" key="1">
    <citation type="submission" date="2007-01" db="EMBL/GenBank/DDBJ databases">
        <authorList>
            <person name="Haygood M."/>
            <person name="Podell S."/>
            <person name="Anderson C."/>
            <person name="Hopkinson B."/>
            <person name="Roe K."/>
            <person name="Barbeau K."/>
            <person name="Gaasterland T."/>
            <person name="Ferriera S."/>
            <person name="Johnson J."/>
            <person name="Kravitz S."/>
            <person name="Beeson K."/>
            <person name="Sutton G."/>
            <person name="Rogers Y.-H."/>
            <person name="Friedman R."/>
            <person name="Frazier M."/>
            <person name="Venter J.C."/>
        </authorList>
    </citation>
    <scope>NUCLEOTIDE SEQUENCE [LARGE SCALE GENOMIC DNA]</scope>
    <source>
        <strain evidence="9 10">ATCC 23134</strain>
    </source>
</reference>
<dbReference type="OrthoDB" id="9783652at2"/>
<protein>
    <submittedName>
        <fullName evidence="9">Undecaprenyl-phosphate alpha-N-acetylglucosaminyltransferase</fullName>
    </submittedName>
</protein>
<evidence type="ECO:0000313" key="9">
    <source>
        <dbReference type="EMBL" id="EAY29746.1"/>
    </source>
</evidence>
<keyword evidence="4 8" id="KW-0812">Transmembrane</keyword>
<dbReference type="CDD" id="cd06853">
    <property type="entry name" value="GT_WecA_like"/>
    <property type="match status" value="1"/>
</dbReference>
<evidence type="ECO:0000313" key="10">
    <source>
        <dbReference type="Proteomes" id="UP000004095"/>
    </source>
</evidence>
<dbReference type="GO" id="GO:0005886">
    <property type="term" value="C:plasma membrane"/>
    <property type="evidence" value="ECO:0007669"/>
    <property type="project" value="UniProtKB-SubCell"/>
</dbReference>
<evidence type="ECO:0000256" key="3">
    <source>
        <dbReference type="ARBA" id="ARBA00022679"/>
    </source>
</evidence>
<keyword evidence="7" id="KW-0460">Magnesium</keyword>
<organism evidence="9 10">
    <name type="scientific">Microscilla marina ATCC 23134</name>
    <dbReference type="NCBI Taxonomy" id="313606"/>
    <lineage>
        <taxon>Bacteria</taxon>
        <taxon>Pseudomonadati</taxon>
        <taxon>Bacteroidota</taxon>
        <taxon>Cytophagia</taxon>
        <taxon>Cytophagales</taxon>
        <taxon>Microscillaceae</taxon>
        <taxon>Microscilla</taxon>
    </lineage>
</organism>
<feature type="transmembrane region" description="Helical" evidence="8">
    <location>
        <begin position="157"/>
        <end position="177"/>
    </location>
</feature>
<dbReference type="EMBL" id="AAWS01000009">
    <property type="protein sequence ID" value="EAY29746.1"/>
    <property type="molecule type" value="Genomic_DNA"/>
</dbReference>
<keyword evidence="6 8" id="KW-0472">Membrane</keyword>